<evidence type="ECO:0000313" key="2">
    <source>
        <dbReference type="Proteomes" id="UP001204439"/>
    </source>
</evidence>
<protein>
    <recommendedName>
        <fullName evidence="3">Lasso RiPP family leader peptide-containing protein</fullName>
    </recommendedName>
</protein>
<accession>A0ABU4JF36</accession>
<dbReference type="EMBL" id="JAMXLT020000007">
    <property type="protein sequence ID" value="MDW8548295.1"/>
    <property type="molecule type" value="Genomic_DNA"/>
</dbReference>
<proteinExistence type="predicted"/>
<comment type="caution">
    <text evidence="1">The sequence shown here is derived from an EMBL/GenBank/DDBJ whole genome shotgun (WGS) entry which is preliminary data.</text>
</comment>
<dbReference type="Proteomes" id="UP001204439">
    <property type="component" value="Unassembled WGS sequence"/>
</dbReference>
<dbReference type="RefSeq" id="WP_165596590.1">
    <property type="nucleotide sequence ID" value="NZ_JAMXLT020000007.1"/>
</dbReference>
<name>A0ABU4JF36_9FLAO</name>
<keyword evidence="2" id="KW-1185">Reference proteome</keyword>
<organism evidence="1 2">
    <name type="scientific">Epilithonimonas ginsengisoli</name>
    <dbReference type="NCBI Taxonomy" id="1245592"/>
    <lineage>
        <taxon>Bacteria</taxon>
        <taxon>Pseudomonadati</taxon>
        <taxon>Bacteroidota</taxon>
        <taxon>Flavobacteriia</taxon>
        <taxon>Flavobacteriales</taxon>
        <taxon>Weeksellaceae</taxon>
        <taxon>Chryseobacterium group</taxon>
        <taxon>Epilithonimonas</taxon>
    </lineage>
</organism>
<reference evidence="1 2" key="1">
    <citation type="submission" date="2023-11" db="EMBL/GenBank/DDBJ databases">
        <title>First isolation, identification, and characterization of non-pathogenic Epilithonimonas ginsengisoli isolated from diseased farmed rainbow trout (Oncorhynchus mykiss) in Chile.</title>
        <authorList>
            <person name="Miranda C.D."/>
            <person name="Irgang R."/>
            <person name="Concha C."/>
            <person name="Rojas R."/>
            <person name="Avendano R."/>
        </authorList>
    </citation>
    <scope>NUCLEOTIDE SEQUENCE [LARGE SCALE GENOMIC DNA]</scope>
    <source>
        <strain evidence="1 2">FP99</strain>
    </source>
</reference>
<sequence length="48" mass="5146">MKWSKSYSTTAGMKPNLTQPDLSGALFGNFSNGKALGNLQKSGNGRRK</sequence>
<evidence type="ECO:0008006" key="3">
    <source>
        <dbReference type="Google" id="ProtNLM"/>
    </source>
</evidence>
<gene>
    <name evidence="1" type="ORF">NG800_005205</name>
</gene>
<evidence type="ECO:0000313" key="1">
    <source>
        <dbReference type="EMBL" id="MDW8548295.1"/>
    </source>
</evidence>